<keyword evidence="5 9" id="KW-0833">Ubl conjugation pathway</keyword>
<dbReference type="Proteomes" id="UP001211065">
    <property type="component" value="Unassembled WGS sequence"/>
</dbReference>
<feature type="zinc finger region" description="UBR-type" evidence="8">
    <location>
        <begin position="1"/>
        <end position="55"/>
    </location>
</feature>
<dbReference type="InterPro" id="IPR036390">
    <property type="entry name" value="WH_DNA-bd_sf"/>
</dbReference>
<keyword evidence="12" id="KW-1185">Reference proteome</keyword>
<protein>
    <recommendedName>
        <fullName evidence="9">E3 ubiquitin-protein ligase</fullName>
        <ecNumber evidence="9">2.3.2.27</ecNumber>
    </recommendedName>
</protein>
<comment type="similarity">
    <text evidence="7 9">Belongs to the E3 ubiquitin-protein ligase UBR1-like family.</text>
</comment>
<dbReference type="InterPro" id="IPR003126">
    <property type="entry name" value="Znf_UBR"/>
</dbReference>
<dbReference type="GO" id="GO:0008270">
    <property type="term" value="F:zinc ion binding"/>
    <property type="evidence" value="ECO:0007669"/>
    <property type="project" value="UniProtKB-UniRule"/>
</dbReference>
<reference evidence="11" key="1">
    <citation type="submission" date="2020-05" db="EMBL/GenBank/DDBJ databases">
        <title>Phylogenomic resolution of chytrid fungi.</title>
        <authorList>
            <person name="Stajich J.E."/>
            <person name="Amses K."/>
            <person name="Simmons R."/>
            <person name="Seto K."/>
            <person name="Myers J."/>
            <person name="Bonds A."/>
            <person name="Quandt C.A."/>
            <person name="Barry K."/>
            <person name="Liu P."/>
            <person name="Grigoriev I."/>
            <person name="Longcore J.E."/>
            <person name="James T.Y."/>
        </authorList>
    </citation>
    <scope>NUCLEOTIDE SEQUENCE</scope>
    <source>
        <strain evidence="11">JEL0476</strain>
    </source>
</reference>
<dbReference type="PROSITE" id="PS51157">
    <property type="entry name" value="ZF_UBR"/>
    <property type="match status" value="1"/>
</dbReference>
<dbReference type="GO" id="GO:0061630">
    <property type="term" value="F:ubiquitin protein ligase activity"/>
    <property type="evidence" value="ECO:0007669"/>
    <property type="project" value="UniProtKB-UniRule"/>
</dbReference>
<evidence type="ECO:0000256" key="2">
    <source>
        <dbReference type="ARBA" id="ARBA00022679"/>
    </source>
</evidence>
<dbReference type="GO" id="GO:0000151">
    <property type="term" value="C:ubiquitin ligase complex"/>
    <property type="evidence" value="ECO:0007669"/>
    <property type="project" value="TreeGrafter"/>
</dbReference>
<sequence>DCGKDNTAAFCANCFKNSNHDGHKTSYTFASYGDYCDCGVAEQWKVDICCKLHSNVDTLQEVPVNSLPEQLLCTMKFTISSALDFIIFILNETPFKPCIPFQKSTIFKNDSTLDLIIWFTSTYQPEETINLISLILNCTYKESKKFFDDMRVNFKGKVRILTSYPCETIFFKAQKFYKNSIVVSLQSTTDVFKENTAGVVISWINNLKKTLANRYVTNITSTLTTNILFNSLQEIIFESLTSIPNLKNEIFALKDKTLTDTLTSIENSQWTNFFESEFTSKDVLPYFNKKRLDFLFLFYVKLWAKPRKNLIDFFISLILVNSDYEKFFGIRYAFCYLPITHIFMNYDFYSALSLQRGLSYRIFNTASISTYLVTKTPIIQVMATMLKAGSIKLSESNFKLIKCYSLTKNLEKMHLKVQLTDRIAISNERYYRIFQDLIILFSSEAVRAKCRFGSTNSIPYPQGLDLFLDLMFLWNGVAPQKLQAGSHLEEEPDNLISAYKLAGKSQEFRMFFSDCFKKSATTSLNNNELEVDAVKRTILAIKLWTDMDNLDNFSTKSIRELNVSENSFIKVNAFQVSSQAVSMYHPLHWFLADLLTFFLPGSIEKTLPYKQIFQVLCNDEADYDNNILIIMEYPLRTMVFISQIRNGIWVRNGETISTMADVYCNHNLRDGFDADIFLLQLTASLINADKFLATLIVRFEIEDWISEDSTSKSFNTVQTAGIVEDFLQLLITLLTERQRISGLCREVELKREIIHQLAASKKGLSYSELRGKLSPRFNDVKFHLLRYNEAPLEALTHLLPTVADFSAPDGINKLGTYHLKKELFKEIDPWFWHFSRLQRCEVMQQFASLKDNASKISLPLLENLTHELENINALVLSPLFMKILLVTLSKIFKLTSDFEDLKSGFIFLSVTHLIKVGLSISLKKNKEFFFLSLKTFKVNNNLQYISLLQLILQILEIKECSSLKELFLDLRFIIDVFEEENIGLDIILAWKEKQVFSNKRKVSNETENKNKKRKLAQGRKSKVLSQFHQAQHIFKSLDDLNVSVEGDFKKKVPDINKKRDDDKFEIMHFPTGLCVFCQEEADNTTDRYYGMIGNAQPNYLYPVINFGAPSSVFEKIFVDKNLNSSTNNVVGLNFFNKKMDISIFTCGHLIHLDCFKIFEKSRQQSLNVDNSAAFPASFSQARFLFLKKINLIFLFLKSSFMCGMCNATSNIVIPILSIKKSSIIDFSNKNVDINYRNAKFFHASELGDLNSSNFSKGENFKLFLGTLSESKSSSFQIPTELSVSKDFVKSKRFETVVDPFARISTVISMLLGYKNDFSIDYSLFGVDLLWKSYVSTISSMEIRFRDGDACPFEISAVESFTAIISHFNTIEMSLLRVISESILLLSTLICLTGVVEKKFQERAGKLTESLLYGLSKQPTITQNVPLLLRDPFEVLVETSMLLIPLTNTTKAIEILYWVRLIWYVKIFKCVVAIIESIGSFNHDWIKDNRFDSYRVQEMSNDSGSKVFLDWIMLQLHYNCPQRKIVLDNLNISLVIAMCKVICLPFLRKTALLLFTRFGVLPHMKHGEKKFNGEFLALVTFLNLPTVSEVLSENTLNDTILQKILAGWCQEYHSYKISKELLCNFKLNSPVYISENLINIMSPVKFNLIKLPKEHNVLTEHTFKFACKKCIPDPYKKQAICLLCGIIVCFKDVCCSESGEDPINYTPAANPLVTPASIDLNVTSLTGKINSIWSNLYRRPNFFDTKLIQHKNNTVLLGTNTDITNSITQASLVFQSNFTQKILKYRRICLFFPLLPLSIGVTLQHLDPIVLQPETMAILGLVSVLPTVAFFYTTRTFVAKMFLLDSSMPLLNRKLRIETLNPINAKTSTHLVKINNLRSTKSSFQNWAEIGNSLFVGFINNFFVETQSNGMEKIIKKFAVETSAMKISPFQHADEICDIVKEQKLKE</sequence>
<dbReference type="EC" id="2.3.2.27" evidence="9"/>
<evidence type="ECO:0000313" key="11">
    <source>
        <dbReference type="EMBL" id="KAJ3220497.1"/>
    </source>
</evidence>
<dbReference type="SUPFAM" id="SSF46785">
    <property type="entry name" value="Winged helix' DNA-binding domain"/>
    <property type="match status" value="1"/>
</dbReference>
<evidence type="ECO:0000313" key="12">
    <source>
        <dbReference type="Proteomes" id="UP001211065"/>
    </source>
</evidence>
<dbReference type="InterPro" id="IPR044046">
    <property type="entry name" value="E3_ligase_UBR-like_C"/>
</dbReference>
<name>A0AAD5XVR0_9FUNG</name>
<dbReference type="GO" id="GO:0005737">
    <property type="term" value="C:cytoplasm"/>
    <property type="evidence" value="ECO:0007669"/>
    <property type="project" value="TreeGrafter"/>
</dbReference>
<dbReference type="PANTHER" id="PTHR21497:SF24">
    <property type="entry name" value="E3 UBIQUITIN-PROTEIN LIGASE UBR1"/>
    <property type="match status" value="1"/>
</dbReference>
<evidence type="ECO:0000256" key="1">
    <source>
        <dbReference type="ARBA" id="ARBA00000900"/>
    </source>
</evidence>
<evidence type="ECO:0000256" key="7">
    <source>
        <dbReference type="ARBA" id="ARBA00046341"/>
    </source>
</evidence>
<dbReference type="Pfam" id="PF02207">
    <property type="entry name" value="zf-UBR"/>
    <property type="match status" value="1"/>
</dbReference>
<evidence type="ECO:0000256" key="6">
    <source>
        <dbReference type="ARBA" id="ARBA00022833"/>
    </source>
</evidence>
<feature type="domain" description="UBR-type" evidence="10">
    <location>
        <begin position="1"/>
        <end position="55"/>
    </location>
</feature>
<dbReference type="PANTHER" id="PTHR21497">
    <property type="entry name" value="UBIQUITIN LIGASE E3 ALPHA-RELATED"/>
    <property type="match status" value="1"/>
</dbReference>
<dbReference type="EMBL" id="JADGJW010000297">
    <property type="protein sequence ID" value="KAJ3220497.1"/>
    <property type="molecule type" value="Genomic_DNA"/>
</dbReference>
<dbReference type="Pfam" id="PF22960">
    <property type="entry name" value="WHD_UBR1"/>
    <property type="match status" value="1"/>
</dbReference>
<organism evidence="11 12">
    <name type="scientific">Clydaea vesicula</name>
    <dbReference type="NCBI Taxonomy" id="447962"/>
    <lineage>
        <taxon>Eukaryota</taxon>
        <taxon>Fungi</taxon>
        <taxon>Fungi incertae sedis</taxon>
        <taxon>Chytridiomycota</taxon>
        <taxon>Chytridiomycota incertae sedis</taxon>
        <taxon>Chytridiomycetes</taxon>
        <taxon>Lobulomycetales</taxon>
        <taxon>Lobulomycetaceae</taxon>
        <taxon>Clydaea</taxon>
    </lineage>
</organism>
<comment type="catalytic activity">
    <reaction evidence="1 9">
        <text>S-ubiquitinyl-[E2 ubiquitin-conjugating enzyme]-L-cysteine + [acceptor protein]-L-lysine = [E2 ubiquitin-conjugating enzyme]-L-cysteine + N(6)-ubiquitinyl-[acceptor protein]-L-lysine.</text>
        <dbReference type="EC" id="2.3.2.27"/>
    </reaction>
</comment>
<dbReference type="GO" id="GO:0016567">
    <property type="term" value="P:protein ubiquitination"/>
    <property type="evidence" value="ECO:0007669"/>
    <property type="project" value="UniProtKB-UniRule"/>
</dbReference>
<gene>
    <name evidence="11" type="ORF">HK099_004254</name>
</gene>
<evidence type="ECO:0000256" key="3">
    <source>
        <dbReference type="ARBA" id="ARBA00022723"/>
    </source>
</evidence>
<keyword evidence="6 9" id="KW-0862">Zinc</keyword>
<keyword evidence="4 9" id="KW-0863">Zinc-finger</keyword>
<dbReference type="Gene3D" id="2.10.110.30">
    <property type="match status" value="1"/>
</dbReference>
<evidence type="ECO:0000256" key="9">
    <source>
        <dbReference type="RuleBase" id="RU366018"/>
    </source>
</evidence>
<dbReference type="GO" id="GO:0071596">
    <property type="term" value="P:ubiquitin-dependent protein catabolic process via the N-end rule pathway"/>
    <property type="evidence" value="ECO:0007669"/>
    <property type="project" value="UniProtKB-UniRule"/>
</dbReference>
<dbReference type="Pfam" id="PF18995">
    <property type="entry name" value="PRT6_C"/>
    <property type="match status" value="1"/>
</dbReference>
<evidence type="ECO:0000259" key="10">
    <source>
        <dbReference type="PROSITE" id="PS51157"/>
    </source>
</evidence>
<accession>A0AAD5XVR0</accession>
<comment type="function">
    <text evidence="9">Ubiquitin ligase protein which is a component of the N-end rule pathway. Recognizes and binds to proteins bearing specific N-terminal residues that are destabilizing according to the N-end rule, leading to their ubiquitination and subsequent degradation.</text>
</comment>
<dbReference type="InterPro" id="IPR039164">
    <property type="entry name" value="UBR1-like"/>
</dbReference>
<evidence type="ECO:0000256" key="8">
    <source>
        <dbReference type="PROSITE-ProRule" id="PRU00508"/>
    </source>
</evidence>
<evidence type="ECO:0000256" key="4">
    <source>
        <dbReference type="ARBA" id="ARBA00022771"/>
    </source>
</evidence>
<dbReference type="InterPro" id="IPR055194">
    <property type="entry name" value="UBR1-like_WH"/>
</dbReference>
<dbReference type="SMART" id="SM00396">
    <property type="entry name" value="ZnF_UBR1"/>
    <property type="match status" value="1"/>
</dbReference>
<evidence type="ECO:0000256" key="5">
    <source>
        <dbReference type="ARBA" id="ARBA00022786"/>
    </source>
</evidence>
<keyword evidence="2 9" id="KW-0808">Transferase</keyword>
<comment type="pathway">
    <text evidence="9">Protein modification; protein ubiquitination.</text>
</comment>
<keyword evidence="3 9" id="KW-0479">Metal-binding</keyword>
<comment type="caution">
    <text evidence="11">The sequence shown here is derived from an EMBL/GenBank/DDBJ whole genome shotgun (WGS) entry which is preliminary data.</text>
</comment>
<proteinExistence type="inferred from homology"/>
<feature type="non-terminal residue" evidence="11">
    <location>
        <position position="1946"/>
    </location>
</feature>